<name>A0AAD4C1J4_BOLED</name>
<proteinExistence type="predicted"/>
<comment type="caution">
    <text evidence="2">The sequence shown here is derived from an EMBL/GenBank/DDBJ whole genome shotgun (WGS) entry which is preliminary data.</text>
</comment>
<accession>A0AAD4C1J4</accession>
<dbReference type="AlphaFoldDB" id="A0AAD4C1J4"/>
<evidence type="ECO:0000256" key="1">
    <source>
        <dbReference type="SAM" id="Phobius"/>
    </source>
</evidence>
<protein>
    <submittedName>
        <fullName evidence="2">Uncharacterized protein</fullName>
    </submittedName>
</protein>
<reference evidence="2" key="1">
    <citation type="submission" date="2019-10" db="EMBL/GenBank/DDBJ databases">
        <authorList>
            <consortium name="DOE Joint Genome Institute"/>
            <person name="Kuo A."/>
            <person name="Miyauchi S."/>
            <person name="Kiss E."/>
            <person name="Drula E."/>
            <person name="Kohler A."/>
            <person name="Sanchez-Garcia M."/>
            <person name="Andreopoulos B."/>
            <person name="Barry K.W."/>
            <person name="Bonito G."/>
            <person name="Buee M."/>
            <person name="Carver A."/>
            <person name="Chen C."/>
            <person name="Cichocki N."/>
            <person name="Clum A."/>
            <person name="Culley D."/>
            <person name="Crous P.W."/>
            <person name="Fauchery L."/>
            <person name="Girlanda M."/>
            <person name="Hayes R."/>
            <person name="Keri Z."/>
            <person name="LaButti K."/>
            <person name="Lipzen A."/>
            <person name="Lombard V."/>
            <person name="Magnuson J."/>
            <person name="Maillard F."/>
            <person name="Morin E."/>
            <person name="Murat C."/>
            <person name="Nolan M."/>
            <person name="Ohm R."/>
            <person name="Pangilinan J."/>
            <person name="Pereira M."/>
            <person name="Perotto S."/>
            <person name="Peter M."/>
            <person name="Riley R."/>
            <person name="Sitrit Y."/>
            <person name="Stielow B."/>
            <person name="Szollosi G."/>
            <person name="Zifcakova L."/>
            <person name="Stursova M."/>
            <person name="Spatafora J.W."/>
            <person name="Tedersoo L."/>
            <person name="Vaario L.-M."/>
            <person name="Yamada A."/>
            <person name="Yan M."/>
            <person name="Wang P."/>
            <person name="Xu J."/>
            <person name="Bruns T."/>
            <person name="Baldrian P."/>
            <person name="Vilgalys R."/>
            <person name="Henrissat B."/>
            <person name="Grigoriev I.V."/>
            <person name="Hibbett D."/>
            <person name="Nagy L.G."/>
            <person name="Martin F.M."/>
        </authorList>
    </citation>
    <scope>NUCLEOTIDE SEQUENCE</scope>
    <source>
        <strain evidence="2">BED1</strain>
    </source>
</reference>
<sequence length="111" mass="12331">MINKTKHIGHPDVCWFSGWVVLRTVLIIVAICSLGAFCMAKLVIIKGTVFFFSSTRTMNGLSLLGVFALVCIDRSPVPWVVVRCCAQHVTHYSSDALPTQPCLRHRIPTTM</sequence>
<keyword evidence="3" id="KW-1185">Reference proteome</keyword>
<dbReference type="EMBL" id="WHUW01000005">
    <property type="protein sequence ID" value="KAF8445564.1"/>
    <property type="molecule type" value="Genomic_DNA"/>
</dbReference>
<dbReference type="Proteomes" id="UP001194468">
    <property type="component" value="Unassembled WGS sequence"/>
</dbReference>
<keyword evidence="1" id="KW-1133">Transmembrane helix</keyword>
<keyword evidence="1" id="KW-0812">Transmembrane</keyword>
<keyword evidence="1" id="KW-0472">Membrane</keyword>
<evidence type="ECO:0000313" key="2">
    <source>
        <dbReference type="EMBL" id="KAF8445564.1"/>
    </source>
</evidence>
<evidence type="ECO:0000313" key="3">
    <source>
        <dbReference type="Proteomes" id="UP001194468"/>
    </source>
</evidence>
<gene>
    <name evidence="2" type="ORF">L210DRAFT_2917258</name>
</gene>
<organism evidence="2 3">
    <name type="scientific">Boletus edulis BED1</name>
    <dbReference type="NCBI Taxonomy" id="1328754"/>
    <lineage>
        <taxon>Eukaryota</taxon>
        <taxon>Fungi</taxon>
        <taxon>Dikarya</taxon>
        <taxon>Basidiomycota</taxon>
        <taxon>Agaricomycotina</taxon>
        <taxon>Agaricomycetes</taxon>
        <taxon>Agaricomycetidae</taxon>
        <taxon>Boletales</taxon>
        <taxon>Boletineae</taxon>
        <taxon>Boletaceae</taxon>
        <taxon>Boletoideae</taxon>
        <taxon>Boletus</taxon>
    </lineage>
</organism>
<reference evidence="2" key="2">
    <citation type="journal article" date="2020" name="Nat. Commun.">
        <title>Large-scale genome sequencing of mycorrhizal fungi provides insights into the early evolution of symbiotic traits.</title>
        <authorList>
            <person name="Miyauchi S."/>
            <person name="Kiss E."/>
            <person name="Kuo A."/>
            <person name="Drula E."/>
            <person name="Kohler A."/>
            <person name="Sanchez-Garcia M."/>
            <person name="Morin E."/>
            <person name="Andreopoulos B."/>
            <person name="Barry K.W."/>
            <person name="Bonito G."/>
            <person name="Buee M."/>
            <person name="Carver A."/>
            <person name="Chen C."/>
            <person name="Cichocki N."/>
            <person name="Clum A."/>
            <person name="Culley D."/>
            <person name="Crous P.W."/>
            <person name="Fauchery L."/>
            <person name="Girlanda M."/>
            <person name="Hayes R.D."/>
            <person name="Keri Z."/>
            <person name="LaButti K."/>
            <person name="Lipzen A."/>
            <person name="Lombard V."/>
            <person name="Magnuson J."/>
            <person name="Maillard F."/>
            <person name="Murat C."/>
            <person name="Nolan M."/>
            <person name="Ohm R.A."/>
            <person name="Pangilinan J."/>
            <person name="Pereira M.F."/>
            <person name="Perotto S."/>
            <person name="Peter M."/>
            <person name="Pfister S."/>
            <person name="Riley R."/>
            <person name="Sitrit Y."/>
            <person name="Stielow J.B."/>
            <person name="Szollosi G."/>
            <person name="Zifcakova L."/>
            <person name="Stursova M."/>
            <person name="Spatafora J.W."/>
            <person name="Tedersoo L."/>
            <person name="Vaario L.M."/>
            <person name="Yamada A."/>
            <person name="Yan M."/>
            <person name="Wang P."/>
            <person name="Xu J."/>
            <person name="Bruns T."/>
            <person name="Baldrian P."/>
            <person name="Vilgalys R."/>
            <person name="Dunand C."/>
            <person name="Henrissat B."/>
            <person name="Grigoriev I.V."/>
            <person name="Hibbett D."/>
            <person name="Nagy L.G."/>
            <person name="Martin F.M."/>
        </authorList>
    </citation>
    <scope>NUCLEOTIDE SEQUENCE</scope>
    <source>
        <strain evidence="2">BED1</strain>
    </source>
</reference>
<feature type="transmembrane region" description="Helical" evidence="1">
    <location>
        <begin position="20"/>
        <end position="44"/>
    </location>
</feature>